<organism evidence="5 6">
    <name type="scientific">Paenibacillus psychroresistens</name>
    <dbReference type="NCBI Taxonomy" id="1778678"/>
    <lineage>
        <taxon>Bacteria</taxon>
        <taxon>Bacillati</taxon>
        <taxon>Bacillota</taxon>
        <taxon>Bacilli</taxon>
        <taxon>Bacillales</taxon>
        <taxon>Paenibacillaceae</taxon>
        <taxon>Paenibacillus</taxon>
    </lineage>
</organism>
<keyword evidence="6" id="KW-1185">Reference proteome</keyword>
<dbReference type="NCBIfam" id="TIGR02772">
    <property type="entry name" value="Ku_bact"/>
    <property type="match status" value="1"/>
</dbReference>
<dbReference type="PANTHER" id="PTHR41251:SF1">
    <property type="entry name" value="NON-HOMOLOGOUS END JOINING PROTEIN KU"/>
    <property type="match status" value="1"/>
</dbReference>
<dbReference type="KEGG" id="ppsc:EHS13_20200"/>
<dbReference type="GO" id="GO:0006303">
    <property type="term" value="P:double-strand break repair via nonhomologous end joining"/>
    <property type="evidence" value="ECO:0007669"/>
    <property type="project" value="UniProtKB-UniRule"/>
</dbReference>
<comment type="subunit">
    <text evidence="2">Homodimer. Interacts with LigD.</text>
</comment>
<protein>
    <recommendedName>
        <fullName evidence="2">Non-homologous end joining protein Ku</fullName>
    </recommendedName>
</protein>
<feature type="compositionally biased region" description="Basic residues" evidence="3">
    <location>
        <begin position="263"/>
        <end position="272"/>
    </location>
</feature>
<comment type="function">
    <text evidence="2">With LigD forms a non-homologous end joining (NHEJ) DNA repair enzyme, which repairs dsDNA breaks with reduced fidelity. Binds linear dsDNA with 5'- and 3'- overhangs but not closed circular dsDNA nor ssDNA. Recruits and stimulates the ligase activity of LigD.</text>
</comment>
<dbReference type="Proteomes" id="UP000426246">
    <property type="component" value="Chromosome"/>
</dbReference>
<dbReference type="InterPro" id="IPR006164">
    <property type="entry name" value="DNA_bd_Ku70/Ku80"/>
</dbReference>
<dbReference type="SMART" id="SM00559">
    <property type="entry name" value="Ku78"/>
    <property type="match status" value="1"/>
</dbReference>
<keyword evidence="2" id="KW-0227">DNA damage</keyword>
<evidence type="ECO:0000313" key="6">
    <source>
        <dbReference type="Proteomes" id="UP000426246"/>
    </source>
</evidence>
<dbReference type="Pfam" id="PF02735">
    <property type="entry name" value="Ku"/>
    <property type="match status" value="1"/>
</dbReference>
<dbReference type="Gene3D" id="2.40.290.10">
    <property type="match status" value="1"/>
</dbReference>
<evidence type="ECO:0000256" key="3">
    <source>
        <dbReference type="SAM" id="MobiDB-lite"/>
    </source>
</evidence>
<dbReference type="SUPFAM" id="SSF100939">
    <property type="entry name" value="SPOC domain-like"/>
    <property type="match status" value="1"/>
</dbReference>
<dbReference type="GO" id="GO:0003690">
    <property type="term" value="F:double-stranded DNA binding"/>
    <property type="evidence" value="ECO:0007669"/>
    <property type="project" value="UniProtKB-UniRule"/>
</dbReference>
<dbReference type="InterPro" id="IPR016194">
    <property type="entry name" value="SPOC-like_C_dom_sf"/>
</dbReference>
<feature type="domain" description="Ku" evidence="4">
    <location>
        <begin position="52"/>
        <end position="180"/>
    </location>
</feature>
<keyword evidence="2" id="KW-0233">DNA recombination</keyword>
<dbReference type="GO" id="GO:0006310">
    <property type="term" value="P:DNA recombination"/>
    <property type="evidence" value="ECO:0007669"/>
    <property type="project" value="UniProtKB-KW"/>
</dbReference>
<dbReference type="CDD" id="cd00789">
    <property type="entry name" value="KU_like"/>
    <property type="match status" value="1"/>
</dbReference>
<dbReference type="HAMAP" id="MF_01875">
    <property type="entry name" value="Prokaryotic_Ku"/>
    <property type="match status" value="1"/>
</dbReference>
<dbReference type="EMBL" id="CP034235">
    <property type="protein sequence ID" value="QGQ97041.1"/>
    <property type="molecule type" value="Genomic_DNA"/>
</dbReference>
<evidence type="ECO:0000256" key="1">
    <source>
        <dbReference type="ARBA" id="ARBA00023125"/>
    </source>
</evidence>
<dbReference type="InterPro" id="IPR009187">
    <property type="entry name" value="Prok_Ku"/>
</dbReference>
<keyword evidence="2" id="KW-0234">DNA repair</keyword>
<name>A0A6B8RKW8_9BACL</name>
<gene>
    <name evidence="2" type="primary">ku</name>
    <name evidence="5" type="ORF">EHS13_20200</name>
</gene>
<dbReference type="PANTHER" id="PTHR41251">
    <property type="entry name" value="NON-HOMOLOGOUS END JOINING PROTEIN KU"/>
    <property type="match status" value="1"/>
</dbReference>
<dbReference type="AlphaFoldDB" id="A0A6B8RKW8"/>
<feature type="region of interest" description="Disordered" evidence="3">
    <location>
        <begin position="254"/>
        <end position="281"/>
    </location>
</feature>
<keyword evidence="1 2" id="KW-0238">DNA-binding</keyword>
<proteinExistence type="inferred from homology"/>
<accession>A0A6B8RKW8</accession>
<sequence length="281" mass="32183">MHTVWKGAISFGLVHIPVKMHSAIEDKDITMKYIHKECGTNLSYIKSCKACEKEVSGEDIVKGYEYENGKFVIFNKDEIEEILPENTKEIKILDFVDLHEIDPVYFQKTYYLSPGDTSAKAYYLLYEAIRTKGKIGICKVIIRSKSSLAALRIIDHCLVMETIYYPDEIRPVQQVPNLKLNMEVSEMELKMAHMLIDHLSKPFDPNNYQDDYREELTSLIQKKINGEEFHVSRVEAKSNILDLMSALQASLSSLKPKNEVGKPKRKTTRKKKESAVVEGTG</sequence>
<dbReference type="PIRSF" id="PIRSF006493">
    <property type="entry name" value="Prok_Ku"/>
    <property type="match status" value="1"/>
</dbReference>
<evidence type="ECO:0000256" key="2">
    <source>
        <dbReference type="HAMAP-Rule" id="MF_01875"/>
    </source>
</evidence>
<dbReference type="RefSeq" id="WP_155702141.1">
    <property type="nucleotide sequence ID" value="NZ_CP034235.1"/>
</dbReference>
<evidence type="ECO:0000259" key="4">
    <source>
        <dbReference type="SMART" id="SM00559"/>
    </source>
</evidence>
<evidence type="ECO:0000313" key="5">
    <source>
        <dbReference type="EMBL" id="QGQ97041.1"/>
    </source>
</evidence>
<comment type="similarity">
    <text evidence="2">Belongs to the prokaryotic Ku family.</text>
</comment>
<reference evidence="6" key="1">
    <citation type="submission" date="2018-11" db="EMBL/GenBank/DDBJ databases">
        <title>Complete genome sequence of Paenibacillus sp. ML311-T8.</title>
        <authorList>
            <person name="Nam Y.-D."/>
            <person name="Kang J."/>
            <person name="Chung W.-H."/>
            <person name="Park Y.S."/>
        </authorList>
    </citation>
    <scope>NUCLEOTIDE SEQUENCE [LARGE SCALE GENOMIC DNA]</scope>
    <source>
        <strain evidence="6">ML311-T8</strain>
    </source>
</reference>
<dbReference type="OrthoDB" id="9795084at2"/>